<dbReference type="InterPro" id="IPR005135">
    <property type="entry name" value="Endo/exonuclease/phosphatase"/>
</dbReference>
<dbReference type="GO" id="GO:0070260">
    <property type="term" value="F:5'-tyrosyl-DNA phosphodiesterase activity"/>
    <property type="evidence" value="ECO:0007669"/>
    <property type="project" value="TreeGrafter"/>
</dbReference>
<organism evidence="13 14">
    <name type="scientific">Lophiostoma macrostomum CBS 122681</name>
    <dbReference type="NCBI Taxonomy" id="1314788"/>
    <lineage>
        <taxon>Eukaryota</taxon>
        <taxon>Fungi</taxon>
        <taxon>Dikarya</taxon>
        <taxon>Ascomycota</taxon>
        <taxon>Pezizomycotina</taxon>
        <taxon>Dothideomycetes</taxon>
        <taxon>Pleosporomycetidae</taxon>
        <taxon>Pleosporales</taxon>
        <taxon>Lophiostomataceae</taxon>
        <taxon>Lophiostoma</taxon>
    </lineage>
</organism>
<dbReference type="GO" id="GO:0003697">
    <property type="term" value="F:single-stranded DNA binding"/>
    <property type="evidence" value="ECO:0007669"/>
    <property type="project" value="TreeGrafter"/>
</dbReference>
<dbReference type="AlphaFoldDB" id="A0A6A6SQE6"/>
<dbReference type="CDD" id="cd09080">
    <property type="entry name" value="TDP2"/>
    <property type="match status" value="1"/>
</dbReference>
<evidence type="ECO:0000256" key="4">
    <source>
        <dbReference type="ARBA" id="ARBA00022722"/>
    </source>
</evidence>
<evidence type="ECO:0000256" key="6">
    <source>
        <dbReference type="ARBA" id="ARBA00022763"/>
    </source>
</evidence>
<evidence type="ECO:0000313" key="14">
    <source>
        <dbReference type="Proteomes" id="UP000799324"/>
    </source>
</evidence>
<dbReference type="EMBL" id="MU004468">
    <property type="protein sequence ID" value="KAF2650065.1"/>
    <property type="molecule type" value="Genomic_DNA"/>
</dbReference>
<name>A0A6A6SQE6_9PLEO</name>
<gene>
    <name evidence="13" type="ORF">K491DRAFT_683299</name>
</gene>
<evidence type="ECO:0000256" key="10">
    <source>
        <dbReference type="ARBA" id="ARBA00023242"/>
    </source>
</evidence>
<keyword evidence="4" id="KW-0540">Nuclease</keyword>
<comment type="cofactor">
    <cofactor evidence="2">
        <name>Mg(2+)</name>
        <dbReference type="ChEBI" id="CHEBI:18420"/>
    </cofactor>
</comment>
<dbReference type="InterPro" id="IPR051547">
    <property type="entry name" value="TDP2-like"/>
</dbReference>
<keyword evidence="6" id="KW-0227">DNA damage</keyword>
<dbReference type="InterPro" id="IPR036691">
    <property type="entry name" value="Endo/exonu/phosph_ase_sf"/>
</dbReference>
<keyword evidence="8" id="KW-0460">Magnesium</keyword>
<evidence type="ECO:0000256" key="9">
    <source>
        <dbReference type="ARBA" id="ARBA00023204"/>
    </source>
</evidence>
<evidence type="ECO:0000256" key="5">
    <source>
        <dbReference type="ARBA" id="ARBA00022723"/>
    </source>
</evidence>
<dbReference type="OrthoDB" id="9975959at2759"/>
<reference evidence="13" key="1">
    <citation type="journal article" date="2020" name="Stud. Mycol.">
        <title>101 Dothideomycetes genomes: a test case for predicting lifestyles and emergence of pathogens.</title>
        <authorList>
            <person name="Haridas S."/>
            <person name="Albert R."/>
            <person name="Binder M."/>
            <person name="Bloem J."/>
            <person name="Labutti K."/>
            <person name="Salamov A."/>
            <person name="Andreopoulos B."/>
            <person name="Baker S."/>
            <person name="Barry K."/>
            <person name="Bills G."/>
            <person name="Bluhm B."/>
            <person name="Cannon C."/>
            <person name="Castanera R."/>
            <person name="Culley D."/>
            <person name="Daum C."/>
            <person name="Ezra D."/>
            <person name="Gonzalez J."/>
            <person name="Henrissat B."/>
            <person name="Kuo A."/>
            <person name="Liang C."/>
            <person name="Lipzen A."/>
            <person name="Lutzoni F."/>
            <person name="Magnuson J."/>
            <person name="Mondo S."/>
            <person name="Nolan M."/>
            <person name="Ohm R."/>
            <person name="Pangilinan J."/>
            <person name="Park H.-J."/>
            <person name="Ramirez L."/>
            <person name="Alfaro M."/>
            <person name="Sun H."/>
            <person name="Tritt A."/>
            <person name="Yoshinaga Y."/>
            <person name="Zwiers L.-H."/>
            <person name="Turgeon B."/>
            <person name="Goodwin S."/>
            <person name="Spatafora J."/>
            <person name="Crous P."/>
            <person name="Grigoriev I."/>
        </authorList>
    </citation>
    <scope>NUCLEOTIDE SEQUENCE</scope>
    <source>
        <strain evidence="13">CBS 122681</strain>
    </source>
</reference>
<evidence type="ECO:0000256" key="2">
    <source>
        <dbReference type="ARBA" id="ARBA00001946"/>
    </source>
</evidence>
<feature type="domain" description="Endonuclease/exonuclease/phosphatase" evidence="12">
    <location>
        <begin position="81"/>
        <end position="322"/>
    </location>
</feature>
<evidence type="ECO:0000256" key="7">
    <source>
        <dbReference type="ARBA" id="ARBA00022801"/>
    </source>
</evidence>
<comment type="subcellular location">
    <subcellularLocation>
        <location evidence="3">Nucleus</location>
        <location evidence="3">PML body</location>
    </subcellularLocation>
</comment>
<evidence type="ECO:0000259" key="12">
    <source>
        <dbReference type="Pfam" id="PF03372"/>
    </source>
</evidence>
<dbReference type="Proteomes" id="UP000799324">
    <property type="component" value="Unassembled WGS sequence"/>
</dbReference>
<keyword evidence="10" id="KW-0539">Nucleus</keyword>
<dbReference type="GO" id="GO:0004518">
    <property type="term" value="F:nuclease activity"/>
    <property type="evidence" value="ECO:0007669"/>
    <property type="project" value="UniProtKB-KW"/>
</dbReference>
<evidence type="ECO:0000256" key="3">
    <source>
        <dbReference type="ARBA" id="ARBA00004322"/>
    </source>
</evidence>
<keyword evidence="7" id="KW-0378">Hydrolase</keyword>
<evidence type="ECO:0000256" key="1">
    <source>
        <dbReference type="ARBA" id="ARBA00001936"/>
    </source>
</evidence>
<dbReference type="Gene3D" id="3.60.10.10">
    <property type="entry name" value="Endonuclease/exonuclease/phosphatase"/>
    <property type="match status" value="1"/>
</dbReference>
<dbReference type="SUPFAM" id="SSF56219">
    <property type="entry name" value="DNase I-like"/>
    <property type="match status" value="1"/>
</dbReference>
<sequence length="402" mass="44589">MQPSASSDFKSAVPQAPAFPPPQSDAIMVSKSMLPALLRKQLNYVPETQPYHTFLDGTWRPATHTATTLAPGEPLTSLRLITWNIDFMASHPQARMASAISYLEGLVSGSPSTSAVVVFLQEMREIQPPRILQTPDAADLTQLSQASWVQQRFHMTDLDMKTWKATYGQVTLIDRRLRTGEVSRLRFVSEFHRDALLVDLPLAGLGNGILRLCNVHLDSMQGSMRPVQWKGAAQHLQDGSAGVVASILAGDCNANQHRDRTEPQKNGFTDAYLALGGRESDDDGATWGFQSKNWERWGRSRMDKVVYWGGIDVKSLERIGVGVKIEEEKIVKELEENEELPFVTDHYGLMSESRLEHGLRTVEVVNTNSDNRIIQPATEEHAGSVVSENSNNVEASPSMQVV</sequence>
<proteinExistence type="predicted"/>
<keyword evidence="9" id="KW-0234">DNA repair</keyword>
<dbReference type="GO" id="GO:0006302">
    <property type="term" value="P:double-strand break repair"/>
    <property type="evidence" value="ECO:0007669"/>
    <property type="project" value="TreeGrafter"/>
</dbReference>
<feature type="region of interest" description="Disordered" evidence="11">
    <location>
        <begin position="373"/>
        <end position="402"/>
    </location>
</feature>
<comment type="cofactor">
    <cofactor evidence="1">
        <name>Mn(2+)</name>
        <dbReference type="ChEBI" id="CHEBI:29035"/>
    </cofactor>
</comment>
<dbReference type="PANTHER" id="PTHR15822">
    <property type="entry name" value="TRAF AND TNF RECEPTOR-ASSOCIATED PROTEIN"/>
    <property type="match status" value="1"/>
</dbReference>
<evidence type="ECO:0000256" key="11">
    <source>
        <dbReference type="SAM" id="MobiDB-lite"/>
    </source>
</evidence>
<evidence type="ECO:0000256" key="8">
    <source>
        <dbReference type="ARBA" id="ARBA00022842"/>
    </source>
</evidence>
<keyword evidence="14" id="KW-1185">Reference proteome</keyword>
<feature type="compositionally biased region" description="Polar residues" evidence="11">
    <location>
        <begin position="386"/>
        <end position="402"/>
    </location>
</feature>
<keyword evidence="5" id="KW-0479">Metal-binding</keyword>
<dbReference type="GO" id="GO:0046872">
    <property type="term" value="F:metal ion binding"/>
    <property type="evidence" value="ECO:0007669"/>
    <property type="project" value="UniProtKB-KW"/>
</dbReference>
<evidence type="ECO:0000313" key="13">
    <source>
        <dbReference type="EMBL" id="KAF2650065.1"/>
    </source>
</evidence>
<dbReference type="GO" id="GO:0005737">
    <property type="term" value="C:cytoplasm"/>
    <property type="evidence" value="ECO:0007669"/>
    <property type="project" value="TreeGrafter"/>
</dbReference>
<protein>
    <recommendedName>
        <fullName evidence="12">Endonuclease/exonuclease/phosphatase domain-containing protein</fullName>
    </recommendedName>
</protein>
<dbReference type="Pfam" id="PF03372">
    <property type="entry name" value="Exo_endo_phos"/>
    <property type="match status" value="1"/>
</dbReference>
<accession>A0A6A6SQE6</accession>
<dbReference type="PANTHER" id="PTHR15822:SF4">
    <property type="entry name" value="TYROSYL-DNA PHOSPHODIESTERASE 2"/>
    <property type="match status" value="1"/>
</dbReference>